<organism evidence="3 4">
    <name type="scientific">Mesomycoplasma dispar</name>
    <dbReference type="NCBI Taxonomy" id="86660"/>
    <lineage>
        <taxon>Bacteria</taxon>
        <taxon>Bacillati</taxon>
        <taxon>Mycoplasmatota</taxon>
        <taxon>Mycoplasmoidales</taxon>
        <taxon>Metamycoplasmataceae</taxon>
        <taxon>Mesomycoplasma</taxon>
    </lineage>
</organism>
<dbReference type="KEGG" id="mds:MDIS_02380"/>
<dbReference type="AlphaFoldDB" id="A0AAJ5NML3"/>
<keyword evidence="2" id="KW-1133">Transmembrane helix</keyword>
<keyword evidence="2" id="KW-0472">Membrane</keyword>
<feature type="region of interest" description="Disordered" evidence="1">
    <location>
        <begin position="42"/>
        <end position="131"/>
    </location>
</feature>
<feature type="compositionally biased region" description="Basic and acidic residues" evidence="1">
    <location>
        <begin position="115"/>
        <end position="131"/>
    </location>
</feature>
<name>A0AAJ5NML3_9BACT</name>
<feature type="compositionally biased region" description="Basic and acidic residues" evidence="1">
    <location>
        <begin position="61"/>
        <end position="76"/>
    </location>
</feature>
<feature type="compositionally biased region" description="Polar residues" evidence="1">
    <location>
        <begin position="78"/>
        <end position="90"/>
    </location>
</feature>
<evidence type="ECO:0000256" key="2">
    <source>
        <dbReference type="SAM" id="Phobius"/>
    </source>
</evidence>
<dbReference type="RefSeq" id="WP_052506216.1">
    <property type="nucleotide sequence ID" value="NZ_CP007229.1"/>
</dbReference>
<evidence type="ECO:0000313" key="3">
    <source>
        <dbReference type="EMBL" id="VEU61908.1"/>
    </source>
</evidence>
<gene>
    <name evidence="3" type="ORF">NCTC10125_00454</name>
</gene>
<dbReference type="EMBL" id="LR214971">
    <property type="protein sequence ID" value="VEU61908.1"/>
    <property type="molecule type" value="Genomic_DNA"/>
</dbReference>
<evidence type="ECO:0000313" key="4">
    <source>
        <dbReference type="Proteomes" id="UP000289629"/>
    </source>
</evidence>
<dbReference type="NCBIfam" id="NF045845">
    <property type="entry name" value="Mhp366_Mhp367_fam"/>
    <property type="match status" value="1"/>
</dbReference>
<evidence type="ECO:0000256" key="1">
    <source>
        <dbReference type="SAM" id="MobiDB-lite"/>
    </source>
</evidence>
<keyword evidence="2" id="KW-0812">Transmembrane</keyword>
<accession>A0AAJ5NML3</accession>
<feature type="compositionally biased region" description="Basic and acidic residues" evidence="1">
    <location>
        <begin position="42"/>
        <end position="52"/>
    </location>
</feature>
<sequence length="706" mass="82549">MKLKKFFGWLSYLFFLPLAFISCGFFGIDDNIKKPKQTIQIEEKPNNDKKSQNEIQSKIAPENKGDFLELEKKPFSKEAQNSTPEINNFDNPMLKRDDSLSSSSSTESELSNSELENHQKDNSETQQELDKSITENLKNSASQSKSSQIDSEQKKIEIKHLIEKSVLEKSHIDNLPFSVLNSLLPDPKFSYEKPQTFDISNENEFRLANERSINNFNFDYLSEVDNNIKTQNISLENTFGQRIKSFYQPFIIENSSAIKKESDFSFLGEKNEGLNVYLFDKLSQYDISSNYDARYAYHSYFNSNFRRRYFKPNYIGFKSVDYTDQRYKETFQRNIRFTTGTAILLDSKTDESVFLTNKHVLYVENTPFWEKMTYPFMRFYYNEKANDLASLGYSGILSLLWVKSEYDKKITEIQKQKTNSIPRQHYIYIGSATPEIMRKFSVDFHKKYFRVAENFNNHGKDMAIFYFDHGKFRKDIEDVLKFYDQHREWLLNSFRFSNGQTIEKGILDFKEQFKTFSEFWDVVKKFPPLKINEKSWTDGEIDYTTKIGSFWPQFALAKNMFKGVYINNGTPNFFTTNGPGASGSGVFNTKGELVFMNQMILLGKDQKKLYYDQNNLTGHLTTGILFRNNKLDLVSEIKKFYYKDKLEKNSELTKENQNTDSTNISTENSAISNPGAEKNQFDNIKVELEKISRTNNPEVSLSRTFK</sequence>
<dbReference type="PROSITE" id="PS51257">
    <property type="entry name" value="PROKAR_LIPOPROTEIN"/>
    <property type="match status" value="1"/>
</dbReference>
<reference evidence="3 4" key="1">
    <citation type="submission" date="2019-01" db="EMBL/GenBank/DDBJ databases">
        <authorList>
            <consortium name="Pathogen Informatics"/>
        </authorList>
    </citation>
    <scope>NUCLEOTIDE SEQUENCE [LARGE SCALE GENOMIC DNA]</scope>
    <source>
        <strain evidence="3 4">NCTC10125</strain>
    </source>
</reference>
<protein>
    <submittedName>
        <fullName evidence="3">Uncharacterized protein</fullName>
    </submittedName>
</protein>
<feature type="compositionally biased region" description="Low complexity" evidence="1">
    <location>
        <begin position="100"/>
        <end position="114"/>
    </location>
</feature>
<feature type="transmembrane region" description="Helical" evidence="2">
    <location>
        <begin position="7"/>
        <end position="28"/>
    </location>
</feature>
<dbReference type="Proteomes" id="UP000289629">
    <property type="component" value="Chromosome"/>
</dbReference>
<feature type="region of interest" description="Disordered" evidence="1">
    <location>
        <begin position="652"/>
        <end position="678"/>
    </location>
</feature>
<proteinExistence type="predicted"/>
<feature type="compositionally biased region" description="Polar residues" evidence="1">
    <location>
        <begin position="655"/>
        <end position="672"/>
    </location>
</feature>